<proteinExistence type="predicted"/>
<keyword evidence="3" id="KW-1185">Reference proteome</keyword>
<evidence type="ECO:0000256" key="1">
    <source>
        <dbReference type="SAM" id="MobiDB-lite"/>
    </source>
</evidence>
<protein>
    <submittedName>
        <fullName evidence="2">Uncharacterized protein</fullName>
    </submittedName>
</protein>
<evidence type="ECO:0000313" key="3">
    <source>
        <dbReference type="Proteomes" id="UP000694565"/>
    </source>
</evidence>
<organism evidence="2 3">
    <name type="scientific">Cyclopterus lumpus</name>
    <name type="common">Lumpsucker</name>
    <dbReference type="NCBI Taxonomy" id="8103"/>
    <lineage>
        <taxon>Eukaryota</taxon>
        <taxon>Metazoa</taxon>
        <taxon>Chordata</taxon>
        <taxon>Craniata</taxon>
        <taxon>Vertebrata</taxon>
        <taxon>Euteleostomi</taxon>
        <taxon>Actinopterygii</taxon>
        <taxon>Neopterygii</taxon>
        <taxon>Teleostei</taxon>
        <taxon>Neoteleostei</taxon>
        <taxon>Acanthomorphata</taxon>
        <taxon>Eupercaria</taxon>
        <taxon>Perciformes</taxon>
        <taxon>Cottioidei</taxon>
        <taxon>Cottales</taxon>
        <taxon>Cyclopteridae</taxon>
        <taxon>Cyclopterus</taxon>
    </lineage>
</organism>
<name>A0A8C2Z0R2_CYCLU</name>
<accession>A0A8C2Z0R2</accession>
<sequence length="218" mass="24138">SPPICLSTRLSLHPSVSLPVCLSSRLSLYPSHLSHLVLRLLQFLRLVVELNPTKPNRTQQNPTELNRTQQSSTEPNRAQQSPTKPNRTQQNPTEPNRTQQSSTELNRDQQNPTDPPAALRSSRSPRWPGPGAAGRSSPPPRPAGTGPGTEPCGPRCSPTWPPTWGSGTPCGRYRYDATCSVSRCKEALAPPVDVTGMTQHVLYLDIKRFWRPLWTLQV</sequence>
<dbReference type="AlphaFoldDB" id="A0A8C2Z0R2"/>
<feature type="region of interest" description="Disordered" evidence="1">
    <location>
        <begin position="53"/>
        <end position="155"/>
    </location>
</feature>
<feature type="compositionally biased region" description="Polar residues" evidence="1">
    <location>
        <begin position="53"/>
        <end position="112"/>
    </location>
</feature>
<reference evidence="2" key="2">
    <citation type="submission" date="2025-09" db="UniProtKB">
        <authorList>
            <consortium name="Ensembl"/>
        </authorList>
    </citation>
    <scope>IDENTIFICATION</scope>
</reference>
<dbReference type="Ensembl" id="ENSCLMT00005012168.1">
    <property type="protein sequence ID" value="ENSCLMP00005011298.1"/>
    <property type="gene ID" value="ENSCLMG00005006147.1"/>
</dbReference>
<reference evidence="2" key="1">
    <citation type="submission" date="2025-08" db="UniProtKB">
        <authorList>
            <consortium name="Ensembl"/>
        </authorList>
    </citation>
    <scope>IDENTIFICATION</scope>
</reference>
<dbReference type="Proteomes" id="UP000694565">
    <property type="component" value="Unplaced"/>
</dbReference>
<evidence type="ECO:0000313" key="2">
    <source>
        <dbReference type="Ensembl" id="ENSCLMP00005011298.1"/>
    </source>
</evidence>